<keyword evidence="4 6" id="KW-0863">Zinc-finger</keyword>
<dbReference type="InterPro" id="IPR001841">
    <property type="entry name" value="Znf_RING"/>
</dbReference>
<dbReference type="PANTHER" id="PTHR15710:SF196">
    <property type="entry name" value="F6A14.12 PROTEIN-RELATED"/>
    <property type="match status" value="1"/>
</dbReference>
<evidence type="ECO:0000256" key="1">
    <source>
        <dbReference type="ARBA" id="ARBA00000900"/>
    </source>
</evidence>
<evidence type="ECO:0000256" key="2">
    <source>
        <dbReference type="ARBA" id="ARBA00012483"/>
    </source>
</evidence>
<gene>
    <name evidence="9" type="primary">LOC107991269</name>
</gene>
<dbReference type="Pfam" id="PF13639">
    <property type="entry name" value="zf-RING_2"/>
    <property type="match status" value="1"/>
</dbReference>
<dbReference type="InterPro" id="IPR013083">
    <property type="entry name" value="Znf_RING/FYVE/PHD"/>
</dbReference>
<evidence type="ECO:0000313" key="9">
    <source>
        <dbReference type="RefSeq" id="XP_016901482.2"/>
    </source>
</evidence>
<organism evidence="8 9">
    <name type="scientific">Cucumis melo</name>
    <name type="common">Muskmelon</name>
    <dbReference type="NCBI Taxonomy" id="3656"/>
    <lineage>
        <taxon>Eukaryota</taxon>
        <taxon>Viridiplantae</taxon>
        <taxon>Streptophyta</taxon>
        <taxon>Embryophyta</taxon>
        <taxon>Tracheophyta</taxon>
        <taxon>Spermatophyta</taxon>
        <taxon>Magnoliopsida</taxon>
        <taxon>eudicotyledons</taxon>
        <taxon>Gunneridae</taxon>
        <taxon>Pentapetalae</taxon>
        <taxon>rosids</taxon>
        <taxon>fabids</taxon>
        <taxon>Cucurbitales</taxon>
        <taxon>Cucurbitaceae</taxon>
        <taxon>Benincaseae</taxon>
        <taxon>Cucumis</taxon>
    </lineage>
</organism>
<dbReference type="Gramene" id="MELO3C017919.2.1">
    <property type="protein sequence ID" value="MELO3C017919.2.1"/>
    <property type="gene ID" value="MELO3C017919.2"/>
</dbReference>
<dbReference type="InParanoid" id="A0A1S4DZR1"/>
<dbReference type="EC" id="2.3.2.27" evidence="2"/>
<comment type="catalytic activity">
    <reaction evidence="1">
        <text>S-ubiquitinyl-[E2 ubiquitin-conjugating enzyme]-L-cysteine + [acceptor protein]-L-lysine = [E2 ubiquitin-conjugating enzyme]-L-cysteine + N(6)-ubiquitinyl-[acceptor protein]-L-lysine.</text>
        <dbReference type="EC" id="2.3.2.27"/>
    </reaction>
</comment>
<name>A0A1S4DZR1_CUCME</name>
<dbReference type="SMART" id="SM00184">
    <property type="entry name" value="RING"/>
    <property type="match status" value="1"/>
</dbReference>
<dbReference type="PANTHER" id="PTHR15710">
    <property type="entry name" value="E3 UBIQUITIN-PROTEIN LIGASE PRAJA"/>
    <property type="match status" value="1"/>
</dbReference>
<evidence type="ECO:0000256" key="5">
    <source>
        <dbReference type="ARBA" id="ARBA00022833"/>
    </source>
</evidence>
<keyword evidence="5" id="KW-0862">Zinc</keyword>
<keyword evidence="8" id="KW-1185">Reference proteome</keyword>
<dbReference type="KEGG" id="cmo:107991269"/>
<dbReference type="GO" id="GO:0061630">
    <property type="term" value="F:ubiquitin protein ligase activity"/>
    <property type="evidence" value="ECO:0007669"/>
    <property type="project" value="UniProtKB-EC"/>
</dbReference>
<evidence type="ECO:0000259" key="7">
    <source>
        <dbReference type="PROSITE" id="PS50089"/>
    </source>
</evidence>
<protein>
    <recommendedName>
        <fullName evidence="2">RING-type E3 ubiquitin transferase</fullName>
        <ecNumber evidence="2">2.3.2.27</ecNumber>
    </recommendedName>
</protein>
<dbReference type="GO" id="GO:0008270">
    <property type="term" value="F:zinc ion binding"/>
    <property type="evidence" value="ECO:0007669"/>
    <property type="project" value="UniProtKB-KW"/>
</dbReference>
<dbReference type="GO" id="GO:0016567">
    <property type="term" value="P:protein ubiquitination"/>
    <property type="evidence" value="ECO:0007669"/>
    <property type="project" value="TreeGrafter"/>
</dbReference>
<dbReference type="GO" id="GO:0005737">
    <property type="term" value="C:cytoplasm"/>
    <property type="evidence" value="ECO:0007669"/>
    <property type="project" value="TreeGrafter"/>
</dbReference>
<accession>A0A1S4DZR1</accession>
<dbReference type="GeneID" id="107991269"/>
<reference evidence="9" key="1">
    <citation type="submission" date="2025-08" db="UniProtKB">
        <authorList>
            <consortium name="RefSeq"/>
        </authorList>
    </citation>
    <scope>IDENTIFICATION</scope>
    <source>
        <tissue evidence="9">Stem</tissue>
    </source>
</reference>
<evidence type="ECO:0000313" key="8">
    <source>
        <dbReference type="Proteomes" id="UP001652600"/>
    </source>
</evidence>
<dbReference type="SUPFAM" id="SSF57850">
    <property type="entry name" value="RING/U-box"/>
    <property type="match status" value="1"/>
</dbReference>
<dbReference type="Gene3D" id="3.30.40.10">
    <property type="entry name" value="Zinc/RING finger domain, C3HC4 (zinc finger)"/>
    <property type="match status" value="1"/>
</dbReference>
<dbReference type="RefSeq" id="XP_016901482.2">
    <property type="nucleotide sequence ID" value="XM_017045993.2"/>
</dbReference>
<dbReference type="AlphaFoldDB" id="A0A1S4DZR1"/>
<keyword evidence="3" id="KW-0479">Metal-binding</keyword>
<sequence length="223" mass="25483">MSFAISSPIQYLLNGTGFGNGVLEIQLSYVERVISVSSVSQRILYETQPIPFNNAHFYLSVHHLQDPLFYIRQFLFSLNIRRENIARQIASYVAHMCNGNTGRNSNFYVIARVDLVRAIRIEEESMWRDGGGVVVEAETVVFDEVPRARRGVVVGERLRKLKSEEEEGDCSVCLDELDCGKREVIRIPCGHVYHESCIFEWLNNNNSCPLCRTSFPLDNPNTY</sequence>
<dbReference type="CDD" id="cd16454">
    <property type="entry name" value="RING-H2_PA-TM-RING"/>
    <property type="match status" value="1"/>
</dbReference>
<feature type="domain" description="RING-type" evidence="7">
    <location>
        <begin position="170"/>
        <end position="212"/>
    </location>
</feature>
<proteinExistence type="predicted"/>
<dbReference type="Proteomes" id="UP001652600">
    <property type="component" value="Chromosome 7"/>
</dbReference>
<dbReference type="PROSITE" id="PS50089">
    <property type="entry name" value="ZF_RING_2"/>
    <property type="match status" value="1"/>
</dbReference>
<evidence type="ECO:0000256" key="6">
    <source>
        <dbReference type="PROSITE-ProRule" id="PRU00175"/>
    </source>
</evidence>
<evidence type="ECO:0000256" key="3">
    <source>
        <dbReference type="ARBA" id="ARBA00022723"/>
    </source>
</evidence>
<evidence type="ECO:0000256" key="4">
    <source>
        <dbReference type="ARBA" id="ARBA00022771"/>
    </source>
</evidence>